<evidence type="ECO:0000313" key="2">
    <source>
        <dbReference type="EMBL" id="AFV76305.1"/>
    </source>
</evidence>
<accession>K7QZK5</accession>
<sequence>MHPTAAYTKGVKELRPDWKDFLALVLALYSLLLPPLLAIFGALFLFLLLVRVLL</sequence>
<dbReference type="STRING" id="751945.Theos_1265"/>
<proteinExistence type="predicted"/>
<protein>
    <submittedName>
        <fullName evidence="2">Uncharacterized protein</fullName>
    </submittedName>
</protein>
<dbReference type="HOGENOM" id="CLU_213428_0_0_0"/>
<evidence type="ECO:0000256" key="1">
    <source>
        <dbReference type="SAM" id="Phobius"/>
    </source>
</evidence>
<gene>
    <name evidence="2" type="ORF">Theos_1265</name>
</gene>
<organism evidence="2 3">
    <name type="scientific">Thermus oshimai JL-2</name>
    <dbReference type="NCBI Taxonomy" id="751945"/>
    <lineage>
        <taxon>Bacteria</taxon>
        <taxon>Thermotogati</taxon>
        <taxon>Deinococcota</taxon>
        <taxon>Deinococci</taxon>
        <taxon>Thermales</taxon>
        <taxon>Thermaceae</taxon>
        <taxon>Thermus</taxon>
    </lineage>
</organism>
<feature type="transmembrane region" description="Helical" evidence="1">
    <location>
        <begin position="21"/>
        <end position="50"/>
    </location>
</feature>
<name>K7QZK5_THEOS</name>
<dbReference type="PATRIC" id="fig|751945.3.peg.1254"/>
<dbReference type="AlphaFoldDB" id="K7QZK5"/>
<dbReference type="Proteomes" id="UP000000211">
    <property type="component" value="Chromosome"/>
</dbReference>
<dbReference type="KEGG" id="tos:Theos_1265"/>
<keyword evidence="1" id="KW-0472">Membrane</keyword>
<keyword evidence="1" id="KW-1133">Transmembrane helix</keyword>
<dbReference type="EMBL" id="CP003249">
    <property type="protein sequence ID" value="AFV76305.1"/>
    <property type="molecule type" value="Genomic_DNA"/>
</dbReference>
<keyword evidence="3" id="KW-1185">Reference proteome</keyword>
<reference evidence="2 3" key="1">
    <citation type="journal article" date="2013" name="Genome Announc.">
        <title>Whole Genome Sequencing of Thermus oshimai JL-2 and Thermus thermophilus JL-18, Incomplete Denitrifiers from the United States Great Basin.</title>
        <authorList>
            <person name="Murugapiran S.K."/>
            <person name="Huntemann M."/>
            <person name="Wei C.L."/>
            <person name="Han J."/>
            <person name="Detter J.C."/>
            <person name="Han C.S."/>
            <person name="Erkkila T.H."/>
            <person name="Teshima H."/>
            <person name="Chen A."/>
            <person name="Kyrpides N."/>
            <person name="Mavrommatis K."/>
            <person name="Markowitz V."/>
            <person name="Szeto E."/>
            <person name="Ivanova N."/>
            <person name="Pagani I."/>
            <person name="Lam J."/>
            <person name="McDonald A.I."/>
            <person name="Dodsworth J.A."/>
            <person name="Pati A."/>
            <person name="Goodwin L."/>
            <person name="Peters L."/>
            <person name="Pitluck S."/>
            <person name="Woyke T."/>
            <person name="Hedlund B.P."/>
        </authorList>
    </citation>
    <scope>NUCLEOTIDE SEQUENCE</scope>
    <source>
        <strain evidence="2 3">JL-2</strain>
    </source>
</reference>
<evidence type="ECO:0000313" key="3">
    <source>
        <dbReference type="Proteomes" id="UP000000211"/>
    </source>
</evidence>
<keyword evidence="1" id="KW-0812">Transmembrane</keyword>